<dbReference type="EC" id="3.6.1.52" evidence="2"/>
<feature type="domain" description="Tyrosine-protein phosphatase" evidence="10">
    <location>
        <begin position="114"/>
        <end position="262"/>
    </location>
</feature>
<dbReference type="InterPro" id="IPR029021">
    <property type="entry name" value="Prot-tyrosine_phosphatase-like"/>
</dbReference>
<evidence type="ECO:0000256" key="3">
    <source>
        <dbReference type="ARBA" id="ARBA00022490"/>
    </source>
</evidence>
<dbReference type="VEuPathDB" id="FungiDB:FOXG_11036"/>
<protein>
    <recommendedName>
        <fullName evidence="2">diphosphoinositol-polyphosphate diphosphatase</fullName>
        <ecNumber evidence="2">3.6.1.52</ecNumber>
    </recommendedName>
</protein>
<keyword evidence="4" id="KW-0378">Hydrolase</keyword>
<dbReference type="Pfam" id="PF03162">
    <property type="entry name" value="Y_phosphatase2"/>
    <property type="match status" value="1"/>
</dbReference>
<dbReference type="PANTHER" id="PTHR31126">
    <property type="entry name" value="TYROSINE-PROTEIN PHOSPHATASE"/>
    <property type="match status" value="1"/>
</dbReference>
<keyword evidence="9" id="KW-1133">Transmembrane helix</keyword>
<reference evidence="12" key="1">
    <citation type="journal article" date="2012" name="Mol. Plant Microbe Interact.">
        <title>A highly conserved effector in Fusarium oxysporum is required for full virulence on Arabidopsis.</title>
        <authorList>
            <person name="Thatcher L.F."/>
            <person name="Gardiner D.M."/>
            <person name="Kazan K."/>
            <person name="Manners J."/>
        </authorList>
    </citation>
    <scope>NUCLEOTIDE SEQUENCE [LARGE SCALE GENOMIC DNA]</scope>
    <source>
        <strain evidence="12">Fo5176</strain>
    </source>
</reference>
<keyword evidence="3" id="KW-0963">Cytoplasm</keyword>
<keyword evidence="9" id="KW-0472">Membrane</keyword>
<dbReference type="AlphaFoldDB" id="A0A0D2Y434"/>
<organism evidence="11 12">
    <name type="scientific">Fusarium oxysporum (strain Fo5176)</name>
    <name type="common">Fusarium vascular wilt</name>
    <dbReference type="NCBI Taxonomy" id="660025"/>
    <lineage>
        <taxon>Eukaryota</taxon>
        <taxon>Fungi</taxon>
        <taxon>Dikarya</taxon>
        <taxon>Ascomycota</taxon>
        <taxon>Pezizomycotina</taxon>
        <taxon>Sordariomycetes</taxon>
        <taxon>Hypocreomycetidae</taxon>
        <taxon>Hypocreales</taxon>
        <taxon>Nectriaceae</taxon>
        <taxon>Fusarium</taxon>
        <taxon>Fusarium oxysporum species complex</taxon>
    </lineage>
</organism>
<dbReference type="GO" id="GO:0052840">
    <property type="term" value="F:inositol diphosphate tetrakisphosphate diphosphatase activity"/>
    <property type="evidence" value="ECO:0007669"/>
    <property type="project" value="TreeGrafter"/>
</dbReference>
<gene>
    <name evidence="11" type="primary">28952464</name>
</gene>
<evidence type="ECO:0000256" key="9">
    <source>
        <dbReference type="SAM" id="Phobius"/>
    </source>
</evidence>
<dbReference type="GO" id="GO:0016791">
    <property type="term" value="F:phosphatase activity"/>
    <property type="evidence" value="ECO:0007669"/>
    <property type="project" value="TreeGrafter"/>
</dbReference>
<evidence type="ECO:0000259" key="10">
    <source>
        <dbReference type="PROSITE" id="PS50054"/>
    </source>
</evidence>
<evidence type="ECO:0000256" key="4">
    <source>
        <dbReference type="ARBA" id="ARBA00022801"/>
    </source>
</evidence>
<name>A0A0D2Y434_FUSOF</name>
<dbReference type="GO" id="GO:0005737">
    <property type="term" value="C:cytoplasm"/>
    <property type="evidence" value="ECO:0007669"/>
    <property type="project" value="UniProtKB-SubCell"/>
</dbReference>
<proteinExistence type="inferred from homology"/>
<dbReference type="PANTHER" id="PTHR31126:SF48">
    <property type="entry name" value="INOSITOL PHOSPHATASE SIW14"/>
    <property type="match status" value="1"/>
</dbReference>
<evidence type="ECO:0000313" key="11">
    <source>
        <dbReference type="EnsemblFungi" id="FOXG_11036P0"/>
    </source>
</evidence>
<dbReference type="InterPro" id="IPR020422">
    <property type="entry name" value="TYR_PHOSPHATASE_DUAL_dom"/>
</dbReference>
<dbReference type="InterPro" id="IPR016130">
    <property type="entry name" value="Tyr_Pase_AS"/>
</dbReference>
<evidence type="ECO:0000256" key="5">
    <source>
        <dbReference type="ARBA" id="ARBA00044949"/>
    </source>
</evidence>
<dbReference type="PROSITE" id="PS50054">
    <property type="entry name" value="TYR_PHOSPHATASE_DUAL"/>
    <property type="match status" value="1"/>
</dbReference>
<dbReference type="Gene3D" id="3.90.190.10">
    <property type="entry name" value="Protein tyrosine phosphatase superfamily"/>
    <property type="match status" value="1"/>
</dbReference>
<evidence type="ECO:0000256" key="7">
    <source>
        <dbReference type="ARBA" id="ARBA00047927"/>
    </source>
</evidence>
<evidence type="ECO:0000313" key="12">
    <source>
        <dbReference type="Proteomes" id="UP000002489"/>
    </source>
</evidence>
<comment type="similarity">
    <text evidence="5">Belongs to the protein-tyrosine phosphatase family. Atypical dual-specificity phosphatase Siw14-like subfamily.</text>
</comment>
<dbReference type="SUPFAM" id="SSF52799">
    <property type="entry name" value="(Phosphotyrosine protein) phosphatases II"/>
    <property type="match status" value="1"/>
</dbReference>
<accession>A0A0D2Y434</accession>
<comment type="catalytic activity">
    <reaction evidence="7">
        <text>1,5-bis(diphospho)-1D-myo-inositol 2,3,4,6-tetrakisphosphate + H2O = 1-diphospho-1D-myo-inositol 2,3,4,5,6-pentakisphosphate + phosphate + 2 H(+)</text>
        <dbReference type="Rhea" id="RHEA:79699"/>
        <dbReference type="ChEBI" id="CHEBI:15377"/>
        <dbReference type="ChEBI" id="CHEBI:15378"/>
        <dbReference type="ChEBI" id="CHEBI:43474"/>
        <dbReference type="ChEBI" id="CHEBI:74946"/>
        <dbReference type="ChEBI" id="CHEBI:77983"/>
        <dbReference type="EC" id="3.6.1.52"/>
    </reaction>
    <physiologicalReaction direction="left-to-right" evidence="7">
        <dbReference type="Rhea" id="RHEA:79700"/>
    </physiologicalReaction>
</comment>
<dbReference type="Proteomes" id="UP000002489">
    <property type="component" value="Unassembled WGS sequence"/>
</dbReference>
<comment type="subcellular location">
    <subcellularLocation>
        <location evidence="1">Cytoplasm</location>
    </subcellularLocation>
</comment>
<reference evidence="11" key="2">
    <citation type="submission" date="2025-08" db="UniProtKB">
        <authorList>
            <consortium name="EnsemblFungi"/>
        </authorList>
    </citation>
    <scope>IDENTIFICATION</scope>
    <source>
        <strain evidence="11">4287 / CBS 123668 / FGSC 9935 / NRRL 34936</strain>
    </source>
</reference>
<dbReference type="InterPro" id="IPR004861">
    <property type="entry name" value="Siw14-like"/>
</dbReference>
<keyword evidence="9" id="KW-0812">Transmembrane</keyword>
<feature type="compositionally biased region" description="Polar residues" evidence="8">
    <location>
        <begin position="25"/>
        <end position="42"/>
    </location>
</feature>
<feature type="region of interest" description="Disordered" evidence="8">
    <location>
        <begin position="1"/>
        <end position="51"/>
    </location>
</feature>
<comment type="catalytic activity">
    <reaction evidence="6">
        <text>5-diphospho-1D-myo-inositol 1,2,3,4,6-pentakisphosphate + H2O = 1D-myo-inositol hexakisphosphate + phosphate + H(+)</text>
        <dbReference type="Rhea" id="RHEA:22384"/>
        <dbReference type="ChEBI" id="CHEBI:15377"/>
        <dbReference type="ChEBI" id="CHEBI:15378"/>
        <dbReference type="ChEBI" id="CHEBI:43474"/>
        <dbReference type="ChEBI" id="CHEBI:58130"/>
        <dbReference type="ChEBI" id="CHEBI:58628"/>
        <dbReference type="EC" id="3.6.1.52"/>
    </reaction>
    <physiologicalReaction direction="left-to-right" evidence="6">
        <dbReference type="Rhea" id="RHEA:22385"/>
    </physiologicalReaction>
</comment>
<dbReference type="EnsemblFungi" id="FOXG_11036T0">
    <property type="protein sequence ID" value="FOXG_11036P0"/>
    <property type="gene ID" value="FOXG_11036"/>
</dbReference>
<dbReference type="PROSITE" id="PS00383">
    <property type="entry name" value="TYR_PHOSPHATASE_1"/>
    <property type="match status" value="1"/>
</dbReference>
<evidence type="ECO:0000256" key="2">
    <source>
        <dbReference type="ARBA" id="ARBA00012527"/>
    </source>
</evidence>
<evidence type="ECO:0000256" key="1">
    <source>
        <dbReference type="ARBA" id="ARBA00004496"/>
    </source>
</evidence>
<evidence type="ECO:0000256" key="6">
    <source>
        <dbReference type="ARBA" id="ARBA00047342"/>
    </source>
</evidence>
<sequence length="315" mass="35198">MTLDNMTSKRSSRLFVDEPTHTREGQQTPNGTQFRSRQGSRSSTREETMQEVEEALFNGRDATNVSRSGSLSAVNMEASLSTSSRTSNSSASSTSAYQSQSTDYTAPFNGRPHNFGVVIPGVYRSSFPRSHDFEYLKGLGLKTIVTLVRKDELDHDLETFVQREGIRQVVFNMKGTKKEAIPLGTMKAILSIVLDKSNYPLLIHCNHGKHRTGCVVGVVRKIAGWDAESVVAEYKSYAEPKARECDVNYLDDFQVSSLGISNPIPNVTKDVYKNRSRFQPRTFFRAVFLTAFVLLLFFMSGSKLSTATRPDHLLL</sequence>
<evidence type="ECO:0000256" key="8">
    <source>
        <dbReference type="SAM" id="MobiDB-lite"/>
    </source>
</evidence>
<dbReference type="FunFam" id="3.90.190.10:FF:000035">
    <property type="entry name" value="Tyrosine phosphatase, putative"/>
    <property type="match status" value="1"/>
</dbReference>
<feature type="compositionally biased region" description="Basic and acidic residues" evidence="8">
    <location>
        <begin position="15"/>
        <end position="24"/>
    </location>
</feature>
<feature type="transmembrane region" description="Helical" evidence="9">
    <location>
        <begin position="282"/>
        <end position="300"/>
    </location>
</feature>
<dbReference type="STRING" id="426428.A0A0D2Y434"/>